<comment type="caution">
    <text evidence="1">The sequence shown here is derived from an EMBL/GenBank/DDBJ whole genome shotgun (WGS) entry which is preliminary data.</text>
</comment>
<accession>A0A919NZ47</accession>
<name>A0A919NZ47_9ACTN</name>
<dbReference type="EMBL" id="BOMY01000061">
    <property type="protein sequence ID" value="GIF26489.1"/>
    <property type="molecule type" value="Genomic_DNA"/>
</dbReference>
<sequence>MHLDTDADAAAIAELHRKVAATSPVGHTLQSAIPVQITPA</sequence>
<dbReference type="SUPFAM" id="SSF82784">
    <property type="entry name" value="OsmC-like"/>
    <property type="match status" value="1"/>
</dbReference>
<gene>
    <name evidence="1" type="ORF">Ate02nite_92190</name>
</gene>
<evidence type="ECO:0000313" key="2">
    <source>
        <dbReference type="Proteomes" id="UP000623608"/>
    </source>
</evidence>
<organism evidence="1 2">
    <name type="scientific">Paractinoplanes tereljensis</name>
    <dbReference type="NCBI Taxonomy" id="571912"/>
    <lineage>
        <taxon>Bacteria</taxon>
        <taxon>Bacillati</taxon>
        <taxon>Actinomycetota</taxon>
        <taxon>Actinomycetes</taxon>
        <taxon>Micromonosporales</taxon>
        <taxon>Micromonosporaceae</taxon>
        <taxon>Paractinoplanes</taxon>
    </lineage>
</organism>
<dbReference type="InterPro" id="IPR015946">
    <property type="entry name" value="KH_dom-like_a/b"/>
</dbReference>
<proteinExistence type="predicted"/>
<dbReference type="InterPro" id="IPR036102">
    <property type="entry name" value="OsmC/Ohrsf"/>
</dbReference>
<dbReference type="RefSeq" id="WP_203814295.1">
    <property type="nucleotide sequence ID" value="NZ_BOMY01000061.1"/>
</dbReference>
<reference evidence="1" key="1">
    <citation type="submission" date="2021-01" db="EMBL/GenBank/DDBJ databases">
        <title>Whole genome shotgun sequence of Actinoplanes tereljensis NBRC 105297.</title>
        <authorList>
            <person name="Komaki H."/>
            <person name="Tamura T."/>
        </authorList>
    </citation>
    <scope>NUCLEOTIDE SEQUENCE</scope>
    <source>
        <strain evidence="1">NBRC 105297</strain>
    </source>
</reference>
<evidence type="ECO:0000313" key="1">
    <source>
        <dbReference type="EMBL" id="GIF26489.1"/>
    </source>
</evidence>
<dbReference type="Gene3D" id="3.30.300.20">
    <property type="match status" value="1"/>
</dbReference>
<dbReference type="AlphaFoldDB" id="A0A919NZ47"/>
<protein>
    <submittedName>
        <fullName evidence="1">Uncharacterized protein</fullName>
    </submittedName>
</protein>
<dbReference type="Proteomes" id="UP000623608">
    <property type="component" value="Unassembled WGS sequence"/>
</dbReference>
<keyword evidence="2" id="KW-1185">Reference proteome</keyword>